<dbReference type="RefSeq" id="WP_380547499.1">
    <property type="nucleotide sequence ID" value="NZ_JBHEZY010000001.1"/>
</dbReference>
<feature type="compositionally biased region" description="Polar residues" evidence="1">
    <location>
        <begin position="239"/>
        <end position="250"/>
    </location>
</feature>
<feature type="region of interest" description="Disordered" evidence="1">
    <location>
        <begin position="222"/>
        <end position="250"/>
    </location>
</feature>
<gene>
    <name evidence="2" type="ORF">ACEZDB_00605</name>
</gene>
<reference evidence="2 3" key="1">
    <citation type="submission" date="2024-09" db="EMBL/GenBank/DDBJ databases">
        <authorList>
            <person name="Lee S.D."/>
        </authorList>
    </citation>
    <scope>NUCLEOTIDE SEQUENCE [LARGE SCALE GENOMIC DNA]</scope>
    <source>
        <strain evidence="2 3">N1-3</strain>
    </source>
</reference>
<dbReference type="EMBL" id="JBHEZY010000001">
    <property type="protein sequence ID" value="MFC1429161.1"/>
    <property type="molecule type" value="Genomic_DNA"/>
</dbReference>
<evidence type="ECO:0000256" key="1">
    <source>
        <dbReference type="SAM" id="MobiDB-lite"/>
    </source>
</evidence>
<accession>A0ABV6WT75</accession>
<dbReference type="Proteomes" id="UP001592530">
    <property type="component" value="Unassembled WGS sequence"/>
</dbReference>
<proteinExistence type="predicted"/>
<evidence type="ECO:0000313" key="3">
    <source>
        <dbReference type="Proteomes" id="UP001592530"/>
    </source>
</evidence>
<comment type="caution">
    <text evidence="2">The sequence shown here is derived from an EMBL/GenBank/DDBJ whole genome shotgun (WGS) entry which is preliminary data.</text>
</comment>
<protein>
    <submittedName>
        <fullName evidence="2">Uncharacterized protein</fullName>
    </submittedName>
</protein>
<organism evidence="2 3">
    <name type="scientific">Streptacidiphilus alkalitolerans</name>
    <dbReference type="NCBI Taxonomy" id="3342712"/>
    <lineage>
        <taxon>Bacteria</taxon>
        <taxon>Bacillati</taxon>
        <taxon>Actinomycetota</taxon>
        <taxon>Actinomycetes</taxon>
        <taxon>Kitasatosporales</taxon>
        <taxon>Streptomycetaceae</taxon>
        <taxon>Streptacidiphilus</taxon>
    </lineage>
</organism>
<evidence type="ECO:0000313" key="2">
    <source>
        <dbReference type="EMBL" id="MFC1429161.1"/>
    </source>
</evidence>
<name>A0ABV6WT75_9ACTN</name>
<sequence length="250" mass="26087">MSSISNGLDHVVQPQEANGDPDLVELPLWFEVPTGFFALPLTDPAEAVHQAQDVLLELATAEQQAVIPAVLGALGELLEDLAARQSVYCGLGHHVSGVDGAEVSSTLVVSVQRTGGTGDPRMLLGEMVRRRGEQDWQGQADLLDLLGRPVLFSESVRELPEPVLPGAAGGDPDATAAVFSLEALVPSPDGSLLACVDFATPFVGNGPEFRMMMVSIAASLSFEPPEQSDRPDQGGQGASVPTSSIRAALG</sequence>